<comment type="similarity">
    <text evidence="1 4">Belongs to the class-III pyridoxal-phosphate-dependent aminotransferase family.</text>
</comment>
<feature type="domain" description="Fe2OG dioxygenase" evidence="6">
    <location>
        <begin position="140"/>
        <end position="244"/>
    </location>
</feature>
<keyword evidence="8" id="KW-1185">Reference proteome</keyword>
<comment type="caution">
    <text evidence="7">The sequence shown here is derived from an EMBL/GenBank/DDBJ whole genome shotgun (WGS) entry which is preliminary data.</text>
</comment>
<evidence type="ECO:0000313" key="7">
    <source>
        <dbReference type="EMBL" id="KAF5951385.1"/>
    </source>
</evidence>
<dbReference type="InterPro" id="IPR027443">
    <property type="entry name" value="IPNS-like_sf"/>
</dbReference>
<evidence type="ECO:0000256" key="5">
    <source>
        <dbReference type="RuleBase" id="RU003682"/>
    </source>
</evidence>
<dbReference type="Gene3D" id="3.40.640.10">
    <property type="entry name" value="Type I PLP-dependent aspartate aminotransferase-like (Major domain)"/>
    <property type="match status" value="1"/>
</dbReference>
<dbReference type="Proteomes" id="UP000593564">
    <property type="component" value="Unassembled WGS sequence"/>
</dbReference>
<organism evidence="7 8">
    <name type="scientific">Camellia sinensis</name>
    <name type="common">Tea plant</name>
    <name type="synonym">Thea sinensis</name>
    <dbReference type="NCBI Taxonomy" id="4442"/>
    <lineage>
        <taxon>Eukaryota</taxon>
        <taxon>Viridiplantae</taxon>
        <taxon>Streptophyta</taxon>
        <taxon>Embryophyta</taxon>
        <taxon>Tracheophyta</taxon>
        <taxon>Spermatophyta</taxon>
        <taxon>Magnoliopsida</taxon>
        <taxon>eudicotyledons</taxon>
        <taxon>Gunneridae</taxon>
        <taxon>Pentapetalae</taxon>
        <taxon>asterids</taxon>
        <taxon>Ericales</taxon>
        <taxon>Theaceae</taxon>
        <taxon>Camellia</taxon>
    </lineage>
</organism>
<dbReference type="InterPro" id="IPR026992">
    <property type="entry name" value="DIOX_N"/>
</dbReference>
<evidence type="ECO:0000256" key="1">
    <source>
        <dbReference type="ARBA" id="ARBA00008954"/>
    </source>
</evidence>
<dbReference type="Gene3D" id="2.60.120.330">
    <property type="entry name" value="B-lactam Antibiotic, Isopenicillin N Synthase, Chain"/>
    <property type="match status" value="1"/>
</dbReference>
<dbReference type="SUPFAM" id="SSF53383">
    <property type="entry name" value="PLP-dependent transferases"/>
    <property type="match status" value="1"/>
</dbReference>
<keyword evidence="5" id="KW-0560">Oxidoreductase</keyword>
<evidence type="ECO:0000256" key="2">
    <source>
        <dbReference type="ARBA" id="ARBA00022723"/>
    </source>
</evidence>
<dbReference type="InterPro" id="IPR044861">
    <property type="entry name" value="IPNS-like_FE2OG_OXY"/>
</dbReference>
<dbReference type="Pfam" id="PF03171">
    <property type="entry name" value="2OG-FeII_Oxy"/>
    <property type="match status" value="1"/>
</dbReference>
<dbReference type="GO" id="GO:0030170">
    <property type="term" value="F:pyridoxal phosphate binding"/>
    <property type="evidence" value="ECO:0007669"/>
    <property type="project" value="InterPro"/>
</dbReference>
<dbReference type="GO" id="GO:0008483">
    <property type="term" value="F:transaminase activity"/>
    <property type="evidence" value="ECO:0007669"/>
    <property type="project" value="InterPro"/>
</dbReference>
<evidence type="ECO:0000313" key="8">
    <source>
        <dbReference type="Proteomes" id="UP000593564"/>
    </source>
</evidence>
<keyword evidence="2 5" id="KW-0479">Metal-binding</keyword>
<protein>
    <recommendedName>
        <fullName evidence="6">Fe2OG dioxygenase domain-containing protein</fullName>
    </recommendedName>
</protein>
<keyword evidence="3 5" id="KW-0408">Iron</keyword>
<dbReference type="GO" id="GO:0016705">
    <property type="term" value="F:oxidoreductase activity, acting on paired donors, with incorporation or reduction of molecular oxygen"/>
    <property type="evidence" value="ECO:0007669"/>
    <property type="project" value="UniProtKB-ARBA"/>
</dbReference>
<dbReference type="Pfam" id="PF14226">
    <property type="entry name" value="DIOX_N"/>
    <property type="match status" value="1"/>
</dbReference>
<accession>A0A7J7HFJ7</accession>
<name>A0A7J7HFJ7_CAMSI</name>
<dbReference type="EMBL" id="JACBKZ010000004">
    <property type="protein sequence ID" value="KAF5951385.1"/>
    <property type="molecule type" value="Genomic_DNA"/>
</dbReference>
<keyword evidence="4" id="KW-0663">Pyridoxal phosphate</keyword>
<sequence>MVPLFRCRTDNLLQALRYAAQFGSLRYRRCSRKNSVANTDLQVINHGLLKELMDDTMSLFKEFFDMPEEDKATYYSEDTSKSFRLYTGSFPHSVINHNYWKDSVVGTYSVEVRKLGLRILNLICEGLGIEVGYFAGDLSKFQGMIVNHYPPCPNPSVVLGVCGHYDTNLLTLLQRDEYGLHILKDGQWVGVKHVPGAFVINIGSQLESRVHHALNPNPYGGVFGSNREKYARDVEDLITFRTSGHVAGFISEAIQGVGGIIEVAPGYFLAVYSSIKKAGGLRIADEVQSGFAHTGSHFWGFETQGIVPDIVTMAKIWPLLLGVAKCVLRGERERLNGSEKVKNVD</sequence>
<evidence type="ECO:0000256" key="3">
    <source>
        <dbReference type="ARBA" id="ARBA00023004"/>
    </source>
</evidence>
<dbReference type="InterPro" id="IPR005123">
    <property type="entry name" value="Oxoglu/Fe-dep_dioxygenase_dom"/>
</dbReference>
<dbReference type="PANTHER" id="PTHR45688:SF13">
    <property type="entry name" value="ALANINE--GLYOXYLATE AMINOTRANSFERASE 2-LIKE"/>
    <property type="match status" value="1"/>
</dbReference>
<reference evidence="7 8" key="2">
    <citation type="submission" date="2020-07" db="EMBL/GenBank/DDBJ databases">
        <title>Genome assembly of wild tea tree DASZ reveals pedigree and selection history of tea varieties.</title>
        <authorList>
            <person name="Zhang W."/>
        </authorList>
    </citation>
    <scope>NUCLEOTIDE SEQUENCE [LARGE SCALE GENOMIC DNA]</scope>
    <source>
        <strain evidence="8">cv. G240</strain>
        <tissue evidence="7">Leaf</tissue>
    </source>
</reference>
<dbReference type="InterPro" id="IPR005814">
    <property type="entry name" value="Aminotrans_3"/>
</dbReference>
<dbReference type="InterPro" id="IPR015421">
    <property type="entry name" value="PyrdxlP-dep_Trfase_major"/>
</dbReference>
<gene>
    <name evidence="7" type="ORF">HYC85_009329</name>
</gene>
<dbReference type="SUPFAM" id="SSF51197">
    <property type="entry name" value="Clavaminate synthase-like"/>
    <property type="match status" value="1"/>
</dbReference>
<proteinExistence type="inferred from homology"/>
<evidence type="ECO:0000259" key="6">
    <source>
        <dbReference type="PROSITE" id="PS51471"/>
    </source>
</evidence>
<dbReference type="InterPro" id="IPR015424">
    <property type="entry name" value="PyrdxlP-dep_Trfase"/>
</dbReference>
<dbReference type="GO" id="GO:0046872">
    <property type="term" value="F:metal ion binding"/>
    <property type="evidence" value="ECO:0007669"/>
    <property type="project" value="UniProtKB-KW"/>
</dbReference>
<comment type="similarity">
    <text evidence="5">Belongs to the iron/ascorbate-dependent oxidoreductase family.</text>
</comment>
<dbReference type="GO" id="GO:0005739">
    <property type="term" value="C:mitochondrion"/>
    <property type="evidence" value="ECO:0007669"/>
    <property type="project" value="TreeGrafter"/>
</dbReference>
<dbReference type="Pfam" id="PF00202">
    <property type="entry name" value="Aminotran_3"/>
    <property type="match status" value="1"/>
</dbReference>
<evidence type="ECO:0000256" key="4">
    <source>
        <dbReference type="RuleBase" id="RU003560"/>
    </source>
</evidence>
<dbReference type="PANTHER" id="PTHR45688">
    <property type="match status" value="1"/>
</dbReference>
<dbReference type="AlphaFoldDB" id="A0A7J7HFJ7"/>
<reference evidence="8" key="1">
    <citation type="journal article" date="2020" name="Nat. Commun.">
        <title>Genome assembly of wild tea tree DASZ reveals pedigree and selection history of tea varieties.</title>
        <authorList>
            <person name="Zhang W."/>
            <person name="Zhang Y."/>
            <person name="Qiu H."/>
            <person name="Guo Y."/>
            <person name="Wan H."/>
            <person name="Zhang X."/>
            <person name="Scossa F."/>
            <person name="Alseekh S."/>
            <person name="Zhang Q."/>
            <person name="Wang P."/>
            <person name="Xu L."/>
            <person name="Schmidt M.H."/>
            <person name="Jia X."/>
            <person name="Li D."/>
            <person name="Zhu A."/>
            <person name="Guo F."/>
            <person name="Chen W."/>
            <person name="Ni D."/>
            <person name="Usadel B."/>
            <person name="Fernie A.R."/>
            <person name="Wen W."/>
        </authorList>
    </citation>
    <scope>NUCLEOTIDE SEQUENCE [LARGE SCALE GENOMIC DNA]</scope>
    <source>
        <strain evidence="8">cv. G240</strain>
    </source>
</reference>
<dbReference type="PROSITE" id="PS51471">
    <property type="entry name" value="FE2OG_OXY"/>
    <property type="match status" value="1"/>
</dbReference>